<proteinExistence type="predicted"/>
<dbReference type="OrthoDB" id="10013007at2759"/>
<sequence>MRTEHPDQVSFCPFTLREVSVLAELTLGHLRYSLTGVPPQSNSPPGTVLEPNHVEAMSVSLGSTNSRATTVHAKPFSTSVLQGLTGVFATTTKICTNGGSRQAHAQTLLRSPSRTSYSLRPNNESLRSSIQVSPDFDLTRHSSPSFGSQHVYSERACNHRLEMRRLESARGRSRSTLHPP</sequence>
<evidence type="ECO:0000313" key="3">
    <source>
        <dbReference type="Proteomes" id="UP000494256"/>
    </source>
</evidence>
<protein>
    <submittedName>
        <fullName evidence="2">Uncharacterized protein</fullName>
    </submittedName>
</protein>
<accession>A0A8S1BX63</accession>
<dbReference type="EMBL" id="CADEBD010001048">
    <property type="protein sequence ID" value="CAB3262026.1"/>
    <property type="molecule type" value="Genomic_DNA"/>
</dbReference>
<feature type="region of interest" description="Disordered" evidence="1">
    <location>
        <begin position="105"/>
        <end position="128"/>
    </location>
</feature>
<name>A0A8S1BX63_ARCPL</name>
<dbReference type="PANTHER" id="PTHR33047">
    <property type="entry name" value="PROTEIN TAR1"/>
    <property type="match status" value="1"/>
</dbReference>
<dbReference type="PANTHER" id="PTHR33047:SF8">
    <property type="entry name" value="REGULATOR OF RDNA TRANSCRIPTION PROTEIN 15"/>
    <property type="match status" value="1"/>
</dbReference>
<evidence type="ECO:0000256" key="1">
    <source>
        <dbReference type="SAM" id="MobiDB-lite"/>
    </source>
</evidence>
<organism evidence="2 3">
    <name type="scientific">Arctia plantaginis</name>
    <name type="common">Wood tiger moth</name>
    <name type="synonym">Phalaena plantaginis</name>
    <dbReference type="NCBI Taxonomy" id="874455"/>
    <lineage>
        <taxon>Eukaryota</taxon>
        <taxon>Metazoa</taxon>
        <taxon>Ecdysozoa</taxon>
        <taxon>Arthropoda</taxon>
        <taxon>Hexapoda</taxon>
        <taxon>Insecta</taxon>
        <taxon>Pterygota</taxon>
        <taxon>Neoptera</taxon>
        <taxon>Endopterygota</taxon>
        <taxon>Lepidoptera</taxon>
        <taxon>Glossata</taxon>
        <taxon>Ditrysia</taxon>
        <taxon>Noctuoidea</taxon>
        <taxon>Erebidae</taxon>
        <taxon>Arctiinae</taxon>
        <taxon>Arctia</taxon>
    </lineage>
</organism>
<comment type="caution">
    <text evidence="2">The sequence shown here is derived from an EMBL/GenBank/DDBJ whole genome shotgun (WGS) entry which is preliminary data.</text>
</comment>
<dbReference type="InterPro" id="IPR052997">
    <property type="entry name" value="RRT15-like"/>
</dbReference>
<reference evidence="2 3" key="1">
    <citation type="submission" date="2020-04" db="EMBL/GenBank/DDBJ databases">
        <authorList>
            <person name="Wallbank WR R."/>
            <person name="Pardo Diaz C."/>
            <person name="Kozak K."/>
            <person name="Martin S."/>
            <person name="Jiggins C."/>
            <person name="Moest M."/>
            <person name="Warren A I."/>
            <person name="Byers J.R.P. K."/>
            <person name="Montejo-Kovacevich G."/>
            <person name="Yen C E."/>
        </authorList>
    </citation>
    <scope>NUCLEOTIDE SEQUENCE [LARGE SCALE GENOMIC DNA]</scope>
</reference>
<dbReference type="Proteomes" id="UP000494256">
    <property type="component" value="Unassembled WGS sequence"/>
</dbReference>
<dbReference type="AlphaFoldDB" id="A0A8S1BX63"/>
<gene>
    <name evidence="2" type="ORF">APLA_LOCUS17504</name>
</gene>
<evidence type="ECO:0000313" key="2">
    <source>
        <dbReference type="EMBL" id="CAB3262026.1"/>
    </source>
</evidence>